<comment type="caution">
    <text evidence="1">The sequence shown here is derived from an EMBL/GenBank/DDBJ whole genome shotgun (WGS) entry which is preliminary data.</text>
</comment>
<accession>A0A9P7BM47</accession>
<protein>
    <submittedName>
        <fullName evidence="1">Uncharacterized protein</fullName>
    </submittedName>
</protein>
<dbReference type="AlphaFoldDB" id="A0A9P7BM47"/>
<gene>
    <name evidence="1" type="ORF">G6F64_011716</name>
</gene>
<dbReference type="Proteomes" id="UP000716291">
    <property type="component" value="Unassembled WGS sequence"/>
</dbReference>
<sequence>MRDHYAESGRRSSDNNEMLFSTKYPVVTISDDEGSDCDSSDDEVETFSKQVKKTDPWDAVQEKNMLNDNVRQYNNNNSEKEAMRVRDMQFFETLSKVFYVVLNTQNNHATTAKDNDEQNKTQIVISNRTKTWSATYISSFKDKNVITVEDDLEIDHQGLEQATIEFSAQEITFALVPHLFLPKMGQY</sequence>
<reference evidence="1" key="1">
    <citation type="journal article" date="2020" name="Microb. Genom.">
        <title>Genetic diversity of clinical and environmental Mucorales isolates obtained from an investigation of mucormycosis cases among solid organ transplant recipients.</title>
        <authorList>
            <person name="Nguyen M.H."/>
            <person name="Kaul D."/>
            <person name="Muto C."/>
            <person name="Cheng S.J."/>
            <person name="Richter R.A."/>
            <person name="Bruno V.M."/>
            <person name="Liu G."/>
            <person name="Beyhan S."/>
            <person name="Sundermann A.J."/>
            <person name="Mounaud S."/>
            <person name="Pasculle A.W."/>
            <person name="Nierman W.C."/>
            <person name="Driscoll E."/>
            <person name="Cumbie R."/>
            <person name="Clancy C.J."/>
            <person name="Dupont C.L."/>
        </authorList>
    </citation>
    <scope>NUCLEOTIDE SEQUENCE</scope>
    <source>
        <strain evidence="1">GL11</strain>
    </source>
</reference>
<proteinExistence type="predicted"/>
<name>A0A9P7BM47_RHIOR</name>
<evidence type="ECO:0000313" key="2">
    <source>
        <dbReference type="Proteomes" id="UP000716291"/>
    </source>
</evidence>
<keyword evidence="2" id="KW-1185">Reference proteome</keyword>
<organism evidence="1 2">
    <name type="scientific">Rhizopus oryzae</name>
    <name type="common">Mucormycosis agent</name>
    <name type="synonym">Rhizopus arrhizus var. delemar</name>
    <dbReference type="NCBI Taxonomy" id="64495"/>
    <lineage>
        <taxon>Eukaryota</taxon>
        <taxon>Fungi</taxon>
        <taxon>Fungi incertae sedis</taxon>
        <taxon>Mucoromycota</taxon>
        <taxon>Mucoromycotina</taxon>
        <taxon>Mucoromycetes</taxon>
        <taxon>Mucorales</taxon>
        <taxon>Mucorineae</taxon>
        <taxon>Rhizopodaceae</taxon>
        <taxon>Rhizopus</taxon>
    </lineage>
</organism>
<dbReference type="EMBL" id="JAANQT010003021">
    <property type="protein sequence ID" value="KAG1301529.1"/>
    <property type="molecule type" value="Genomic_DNA"/>
</dbReference>
<evidence type="ECO:0000313" key="1">
    <source>
        <dbReference type="EMBL" id="KAG1301529.1"/>
    </source>
</evidence>